<dbReference type="SMART" id="SM00387">
    <property type="entry name" value="HATPase_c"/>
    <property type="match status" value="1"/>
</dbReference>
<keyword evidence="11 20" id="KW-1133">Transmembrane helix</keyword>
<evidence type="ECO:0000256" key="16">
    <source>
        <dbReference type="ARBA" id="ARBA00068150"/>
    </source>
</evidence>
<evidence type="ECO:0000256" key="13">
    <source>
        <dbReference type="ARBA" id="ARBA00023136"/>
    </source>
</evidence>
<dbReference type="GO" id="GO:0005886">
    <property type="term" value="C:plasma membrane"/>
    <property type="evidence" value="ECO:0007669"/>
    <property type="project" value="UniProtKB-SubCell"/>
</dbReference>
<evidence type="ECO:0000259" key="22">
    <source>
        <dbReference type="PROSITE" id="PS50110"/>
    </source>
</evidence>
<evidence type="ECO:0000256" key="8">
    <source>
        <dbReference type="ARBA" id="ARBA00022741"/>
    </source>
</evidence>
<reference evidence="24 25" key="1">
    <citation type="submission" date="2015-07" db="EMBL/GenBank/DDBJ databases">
        <title>Draft genome sequence of the Amantichitinum ursilacus IGB-41, a new chitin-degrading bacterium.</title>
        <authorList>
            <person name="Kirstahler P."/>
            <person name="Guenther M."/>
            <person name="Grumaz C."/>
            <person name="Rupp S."/>
            <person name="Zibek S."/>
            <person name="Sohn K."/>
        </authorList>
    </citation>
    <scope>NUCLEOTIDE SEQUENCE [LARGE SCALE GENOMIC DNA]</scope>
    <source>
        <strain evidence="24 25">IGB-41</strain>
    </source>
</reference>
<dbReference type="Gene3D" id="3.30.565.10">
    <property type="entry name" value="Histidine kinase-like ATPase, C-terminal domain"/>
    <property type="match status" value="1"/>
</dbReference>
<evidence type="ECO:0000259" key="21">
    <source>
        <dbReference type="PROSITE" id="PS50109"/>
    </source>
</evidence>
<evidence type="ECO:0000259" key="23">
    <source>
        <dbReference type="PROSITE" id="PS50894"/>
    </source>
</evidence>
<keyword evidence="10" id="KW-0067">ATP-binding</keyword>
<feature type="domain" description="Response regulatory" evidence="22">
    <location>
        <begin position="716"/>
        <end position="831"/>
    </location>
</feature>
<dbReference type="CDD" id="cd00082">
    <property type="entry name" value="HisKA"/>
    <property type="match status" value="1"/>
</dbReference>
<dbReference type="SUPFAM" id="SSF47384">
    <property type="entry name" value="Homodimeric domain of signal transducing histidine kinase"/>
    <property type="match status" value="1"/>
</dbReference>
<evidence type="ECO:0000256" key="15">
    <source>
        <dbReference type="ARBA" id="ARBA00064003"/>
    </source>
</evidence>
<dbReference type="Pfam" id="PF01627">
    <property type="entry name" value="Hpt"/>
    <property type="match status" value="1"/>
</dbReference>
<dbReference type="GO" id="GO:0000155">
    <property type="term" value="F:phosphorelay sensor kinase activity"/>
    <property type="evidence" value="ECO:0007669"/>
    <property type="project" value="InterPro"/>
</dbReference>
<dbReference type="RefSeq" id="WP_053939048.1">
    <property type="nucleotide sequence ID" value="NZ_LAQT01000028.1"/>
</dbReference>
<dbReference type="InterPro" id="IPR036890">
    <property type="entry name" value="HATPase_C_sf"/>
</dbReference>
<dbReference type="EMBL" id="LAQT01000028">
    <property type="protein sequence ID" value="KPC50566.1"/>
    <property type="molecule type" value="Genomic_DNA"/>
</dbReference>
<evidence type="ECO:0000256" key="19">
    <source>
        <dbReference type="PROSITE-ProRule" id="PRU00169"/>
    </source>
</evidence>
<protein>
    <recommendedName>
        <fullName evidence="16">Sensory/regulatory protein RpfC</fullName>
        <ecNumber evidence="3">2.7.13.3</ecNumber>
    </recommendedName>
    <alternativeName>
        <fullName evidence="17">Virulence sensor protein BvgS</fullName>
    </alternativeName>
</protein>
<comment type="subunit">
    <text evidence="15">At low DSF concentrations, interacts with RpfF.</text>
</comment>
<feature type="modified residue" description="4-aspartylphosphate" evidence="19">
    <location>
        <position position="622"/>
    </location>
</feature>
<dbReference type="InterPro" id="IPR003594">
    <property type="entry name" value="HATPase_dom"/>
</dbReference>
<feature type="transmembrane region" description="Helical" evidence="20">
    <location>
        <begin position="234"/>
        <end position="255"/>
    </location>
</feature>
<evidence type="ECO:0000313" key="25">
    <source>
        <dbReference type="Proteomes" id="UP000037939"/>
    </source>
</evidence>
<dbReference type="SUPFAM" id="SSF52172">
    <property type="entry name" value="CheY-like"/>
    <property type="match status" value="2"/>
</dbReference>
<dbReference type="PRINTS" id="PR00344">
    <property type="entry name" value="BCTRLSENSOR"/>
</dbReference>
<evidence type="ECO:0000256" key="18">
    <source>
        <dbReference type="PROSITE-ProRule" id="PRU00110"/>
    </source>
</evidence>
<evidence type="ECO:0000256" key="11">
    <source>
        <dbReference type="ARBA" id="ARBA00022989"/>
    </source>
</evidence>
<dbReference type="InterPro" id="IPR004358">
    <property type="entry name" value="Sig_transdc_His_kin-like_C"/>
</dbReference>
<dbReference type="InterPro" id="IPR036097">
    <property type="entry name" value="HisK_dim/P_sf"/>
</dbReference>
<feature type="transmembrane region" description="Helical" evidence="20">
    <location>
        <begin position="285"/>
        <end position="305"/>
    </location>
</feature>
<dbReference type="InterPro" id="IPR008207">
    <property type="entry name" value="Sig_transdc_His_kin_Hpt_dom"/>
</dbReference>
<dbReference type="InterPro" id="IPR001789">
    <property type="entry name" value="Sig_transdc_resp-reg_receiver"/>
</dbReference>
<feature type="transmembrane region" description="Helical" evidence="20">
    <location>
        <begin position="35"/>
        <end position="56"/>
    </location>
</feature>
<dbReference type="SMART" id="SM00388">
    <property type="entry name" value="HisKA"/>
    <property type="match status" value="1"/>
</dbReference>
<dbReference type="SUPFAM" id="SSF55874">
    <property type="entry name" value="ATPase domain of HSP90 chaperone/DNA topoisomerase II/histidine kinase"/>
    <property type="match status" value="1"/>
</dbReference>
<proteinExistence type="predicted"/>
<evidence type="ECO:0000256" key="3">
    <source>
        <dbReference type="ARBA" id="ARBA00012438"/>
    </source>
</evidence>
<evidence type="ECO:0000256" key="7">
    <source>
        <dbReference type="ARBA" id="ARBA00022692"/>
    </source>
</evidence>
<dbReference type="Pfam" id="PF00072">
    <property type="entry name" value="Response_reg"/>
    <property type="match status" value="2"/>
</dbReference>
<dbReference type="Pfam" id="PF02518">
    <property type="entry name" value="HATPase_c"/>
    <property type="match status" value="1"/>
</dbReference>
<dbReference type="Gene3D" id="1.10.287.130">
    <property type="match status" value="1"/>
</dbReference>
<evidence type="ECO:0000256" key="1">
    <source>
        <dbReference type="ARBA" id="ARBA00000085"/>
    </source>
</evidence>
<feature type="domain" description="Response regulatory" evidence="22">
    <location>
        <begin position="568"/>
        <end position="690"/>
    </location>
</feature>
<evidence type="ECO:0000256" key="10">
    <source>
        <dbReference type="ARBA" id="ARBA00022840"/>
    </source>
</evidence>
<comment type="catalytic activity">
    <reaction evidence="1">
        <text>ATP + protein L-histidine = ADP + protein N-phospho-L-histidine.</text>
        <dbReference type="EC" id="2.7.13.3"/>
    </reaction>
</comment>
<keyword evidence="13 20" id="KW-0472">Membrane</keyword>
<evidence type="ECO:0000256" key="2">
    <source>
        <dbReference type="ARBA" id="ARBA00004651"/>
    </source>
</evidence>
<dbReference type="InterPro" id="IPR036641">
    <property type="entry name" value="HPT_dom_sf"/>
</dbReference>
<evidence type="ECO:0000256" key="4">
    <source>
        <dbReference type="ARBA" id="ARBA00022475"/>
    </source>
</evidence>
<feature type="modified residue" description="Phosphohistidine" evidence="18">
    <location>
        <position position="933"/>
    </location>
</feature>
<dbReference type="InterPro" id="IPR011006">
    <property type="entry name" value="CheY-like_superfamily"/>
</dbReference>
<dbReference type="SUPFAM" id="SSF47226">
    <property type="entry name" value="Histidine-containing phosphotransfer domain, HPT domain"/>
    <property type="match status" value="1"/>
</dbReference>
<keyword evidence="12" id="KW-0902">Two-component regulatory system</keyword>
<feature type="domain" description="Histidine kinase" evidence="21">
    <location>
        <begin position="332"/>
        <end position="553"/>
    </location>
</feature>
<organism evidence="24 25">
    <name type="scientific">Amantichitinum ursilacus</name>
    <dbReference type="NCBI Taxonomy" id="857265"/>
    <lineage>
        <taxon>Bacteria</taxon>
        <taxon>Pseudomonadati</taxon>
        <taxon>Pseudomonadota</taxon>
        <taxon>Betaproteobacteria</taxon>
        <taxon>Neisseriales</taxon>
        <taxon>Chitinibacteraceae</taxon>
        <taxon>Amantichitinum</taxon>
    </lineage>
</organism>
<name>A0A0N0GLY9_9NEIS</name>
<keyword evidence="7 20" id="KW-0812">Transmembrane</keyword>
<feature type="domain" description="HPt" evidence="23">
    <location>
        <begin position="894"/>
        <end position="991"/>
    </location>
</feature>
<evidence type="ECO:0000256" key="12">
    <source>
        <dbReference type="ARBA" id="ARBA00023012"/>
    </source>
</evidence>
<dbReference type="PROSITE" id="PS50110">
    <property type="entry name" value="RESPONSE_REGULATORY"/>
    <property type="match status" value="2"/>
</dbReference>
<dbReference type="CDD" id="cd16922">
    <property type="entry name" value="HATPase_EvgS-ArcB-TorS-like"/>
    <property type="match status" value="1"/>
</dbReference>
<evidence type="ECO:0000256" key="9">
    <source>
        <dbReference type="ARBA" id="ARBA00022777"/>
    </source>
</evidence>
<dbReference type="GO" id="GO:0005524">
    <property type="term" value="F:ATP binding"/>
    <property type="evidence" value="ECO:0007669"/>
    <property type="project" value="UniProtKB-KW"/>
</dbReference>
<dbReference type="PANTHER" id="PTHR45339:SF1">
    <property type="entry name" value="HYBRID SIGNAL TRANSDUCTION HISTIDINE KINASE J"/>
    <property type="match status" value="1"/>
</dbReference>
<evidence type="ECO:0000256" key="6">
    <source>
        <dbReference type="ARBA" id="ARBA00022679"/>
    </source>
</evidence>
<comment type="subcellular location">
    <subcellularLocation>
        <location evidence="2">Cell membrane</location>
        <topology evidence="2">Multi-pass membrane protein</topology>
    </subcellularLocation>
</comment>
<dbReference type="InterPro" id="IPR005467">
    <property type="entry name" value="His_kinase_dom"/>
</dbReference>
<keyword evidence="25" id="KW-1185">Reference proteome</keyword>
<comment type="function">
    <text evidence="14">Member of the two-component regulatory system BvgS/BvgA. Phosphorylates BvgA via a four-step phosphorelay in response to environmental signals.</text>
</comment>
<evidence type="ECO:0000256" key="17">
    <source>
        <dbReference type="ARBA" id="ARBA00070152"/>
    </source>
</evidence>
<evidence type="ECO:0000256" key="14">
    <source>
        <dbReference type="ARBA" id="ARBA00058004"/>
    </source>
</evidence>
<dbReference type="PROSITE" id="PS50109">
    <property type="entry name" value="HIS_KIN"/>
    <property type="match status" value="1"/>
</dbReference>
<keyword evidence="5 19" id="KW-0597">Phosphoprotein</keyword>
<dbReference type="STRING" id="857265.WG78_17215"/>
<dbReference type="PANTHER" id="PTHR45339">
    <property type="entry name" value="HYBRID SIGNAL TRANSDUCTION HISTIDINE KINASE J"/>
    <property type="match status" value="1"/>
</dbReference>
<dbReference type="Gene3D" id="3.40.50.2300">
    <property type="match status" value="2"/>
</dbReference>
<keyword evidence="8" id="KW-0547">Nucleotide-binding</keyword>
<keyword evidence="4" id="KW-1003">Cell membrane</keyword>
<dbReference type="Pfam" id="PF00512">
    <property type="entry name" value="HisKA"/>
    <property type="match status" value="1"/>
</dbReference>
<dbReference type="FunFam" id="1.10.287.130:FF:000002">
    <property type="entry name" value="Two-component osmosensing histidine kinase"/>
    <property type="match status" value="1"/>
</dbReference>
<keyword evidence="6 24" id="KW-0808">Transferase</keyword>
<evidence type="ECO:0000313" key="24">
    <source>
        <dbReference type="EMBL" id="KPC50566.1"/>
    </source>
</evidence>
<feature type="modified residue" description="4-aspartylphosphate" evidence="19">
    <location>
        <position position="765"/>
    </location>
</feature>
<comment type="caution">
    <text evidence="24">The sequence shown here is derived from an EMBL/GenBank/DDBJ whole genome shotgun (WGS) entry which is preliminary data.</text>
</comment>
<dbReference type="PROSITE" id="PS50894">
    <property type="entry name" value="HPT"/>
    <property type="match status" value="1"/>
</dbReference>
<evidence type="ECO:0000256" key="5">
    <source>
        <dbReference type="ARBA" id="ARBA00022553"/>
    </source>
</evidence>
<accession>A0A0N0GLY9</accession>
<dbReference type="Gene3D" id="1.20.120.160">
    <property type="entry name" value="HPT domain"/>
    <property type="match status" value="1"/>
</dbReference>
<dbReference type="EC" id="2.7.13.3" evidence="3"/>
<evidence type="ECO:0000256" key="20">
    <source>
        <dbReference type="SAM" id="Phobius"/>
    </source>
</evidence>
<sequence length="995" mass="108601">MESAVSQQFLATGRAHYQAVSLRQVLAEAGRRSNMLLLGLWLLSTLVCVAFGFVVIQQSWSAIPMHFGGVDIFFSLYPPVVICGLWVLWFGYWWGAIPAWLATFCLSVYSGMPLLWAALFALSNPLGLAVWSLSYRALPVSYDMRSINDWVFFMVLAFFNAVFSASGSFVWTYTNALGVHEAFAIWQGWWVGNFIQISVIGGALMFLLAAPVAAWRNRWFTPPGVNAQPVGKTLLLAALTIICGVYLFLSVSFYLSHSAADAISGGGDADAWRRAARLMEASASAVYWVLAIMFFAMAFLGYRFVIAWLHALQQAVWDAEEAARAKSAFLARMSHEIRTPMNAIVGMTGLALQTPLTAKQRDYLDKINLSADVLLDLINDILDFSRGEAGKLRIENVEFRLDELMGNLANVVMVRAAGKQLELVIDLAADVPMLLQGDPLRLNQVLLNLANNAIKFTESGEVAIRVRVSHDSPNHPQVLFRVEDTGIGIDPAHVGALFQAFTQADESITRRYGGSGLGLAICQQLIDAMGGRIWVDSQPGQGSVFSFCVPLQGPAPQLPVQVPGNGMRVLVVDDNASAAEVLLRLLRRQGFAVEVAASAASANAELRVAANVLRPYSLIMIDQNLSGVAGTTLARQIRQDPSLPYMPIVLMATTHDPEEMRMLSREADLQAFLTKPVLEAGLLSSLAQVFNPDGETTLPPAPAAASPTAHILAGARILLVEDNAINRQIAKEWLENVGVVVEVAEDGREAIAKMADGPYEAVLMDIHMPELDGFATSREIRHLGYRQLPIIAVTAHALAGDRDRCLAAGMNDHIAKPFKPQQLYNVLARWLHPERRVAVVNTVTVAAETQPAEPSLAATPSVMQDAARDATPEMHWPALPGIDLAQAFEQIGLREERFLALIENFRKNHGATPAKVIEALHEGRLEEVKRTAHSLRSVARYLCAHRLADAADQLEQSADRTDPAEHEHDVVSFNEALVEVLGSLSQLLAARAPAT</sequence>
<dbReference type="OrthoDB" id="9146932at2"/>
<keyword evidence="9 24" id="KW-0418">Kinase</keyword>
<dbReference type="FunFam" id="3.30.565.10:FF:000010">
    <property type="entry name" value="Sensor histidine kinase RcsC"/>
    <property type="match status" value="1"/>
</dbReference>
<dbReference type="SMART" id="SM00448">
    <property type="entry name" value="REC"/>
    <property type="match status" value="2"/>
</dbReference>
<dbReference type="Proteomes" id="UP000037939">
    <property type="component" value="Unassembled WGS sequence"/>
</dbReference>
<dbReference type="AlphaFoldDB" id="A0A0N0GLY9"/>
<feature type="transmembrane region" description="Helical" evidence="20">
    <location>
        <begin position="68"/>
        <end position="94"/>
    </location>
</feature>
<gene>
    <name evidence="24" type="primary">barA_3</name>
    <name evidence="24" type="ORF">WG78_17215</name>
</gene>
<feature type="transmembrane region" description="Helical" evidence="20">
    <location>
        <begin position="194"/>
        <end position="214"/>
    </location>
</feature>
<dbReference type="InterPro" id="IPR003661">
    <property type="entry name" value="HisK_dim/P_dom"/>
</dbReference>
<dbReference type="CDD" id="cd17546">
    <property type="entry name" value="REC_hyHK_CKI1_RcsC-like"/>
    <property type="match status" value="1"/>
</dbReference>
<feature type="transmembrane region" description="Helical" evidence="20">
    <location>
        <begin position="150"/>
        <end position="174"/>
    </location>
</feature>